<accession>A0A5E4N2X6</accession>
<dbReference type="SMART" id="SM00219">
    <property type="entry name" value="TyrKc"/>
    <property type="match status" value="1"/>
</dbReference>
<dbReference type="InterPro" id="IPR050122">
    <property type="entry name" value="RTK"/>
</dbReference>
<dbReference type="CDD" id="cd00063">
    <property type="entry name" value="FN3"/>
    <property type="match status" value="2"/>
</dbReference>
<feature type="signal peptide" evidence="21">
    <location>
        <begin position="1"/>
        <end position="33"/>
    </location>
</feature>
<keyword evidence="12" id="KW-0067">ATP-binding</keyword>
<evidence type="ECO:0000256" key="14">
    <source>
        <dbReference type="ARBA" id="ARBA00023136"/>
    </source>
</evidence>
<organism evidence="24 25">
    <name type="scientific">Cinara cedri</name>
    <dbReference type="NCBI Taxonomy" id="506608"/>
    <lineage>
        <taxon>Eukaryota</taxon>
        <taxon>Metazoa</taxon>
        <taxon>Ecdysozoa</taxon>
        <taxon>Arthropoda</taxon>
        <taxon>Hexapoda</taxon>
        <taxon>Insecta</taxon>
        <taxon>Pterygota</taxon>
        <taxon>Neoptera</taxon>
        <taxon>Paraneoptera</taxon>
        <taxon>Hemiptera</taxon>
        <taxon>Sternorrhyncha</taxon>
        <taxon>Aphidomorpha</taxon>
        <taxon>Aphidoidea</taxon>
        <taxon>Aphididae</taxon>
        <taxon>Lachninae</taxon>
        <taxon>Cinara</taxon>
    </lineage>
</organism>
<dbReference type="InterPro" id="IPR003961">
    <property type="entry name" value="FN3_dom"/>
</dbReference>
<dbReference type="Gene3D" id="2.10.220.10">
    <property type="entry name" value="Hormone Receptor, Insulin-like Growth Factor Receptor 1, Chain A, domain 2"/>
    <property type="match status" value="1"/>
</dbReference>
<evidence type="ECO:0000256" key="18">
    <source>
        <dbReference type="ARBA" id="ARBA00023211"/>
    </source>
</evidence>
<evidence type="ECO:0000313" key="24">
    <source>
        <dbReference type="EMBL" id="VVC36902.1"/>
    </source>
</evidence>
<comment type="subcellular location">
    <subcellularLocation>
        <location evidence="1">Membrane</location>
        <topology evidence="1">Single-pass type I membrane protein</topology>
    </subcellularLocation>
</comment>
<evidence type="ECO:0000256" key="9">
    <source>
        <dbReference type="ARBA" id="ARBA00022737"/>
    </source>
</evidence>
<dbReference type="Pfam" id="PF07714">
    <property type="entry name" value="PK_Tyr_Ser-Thr"/>
    <property type="match status" value="1"/>
</dbReference>
<keyword evidence="15" id="KW-0829">Tyrosine-protein kinase</keyword>
<evidence type="ECO:0000256" key="2">
    <source>
        <dbReference type="ARBA" id="ARBA00011902"/>
    </source>
</evidence>
<dbReference type="GO" id="GO:0005524">
    <property type="term" value="F:ATP binding"/>
    <property type="evidence" value="ECO:0007669"/>
    <property type="project" value="UniProtKB-KW"/>
</dbReference>
<name>A0A5E4N2X6_9HEMI</name>
<feature type="transmembrane region" description="Helical" evidence="20">
    <location>
        <begin position="937"/>
        <end position="959"/>
    </location>
</feature>
<evidence type="ECO:0000256" key="16">
    <source>
        <dbReference type="ARBA" id="ARBA00023170"/>
    </source>
</evidence>
<dbReference type="SMART" id="SM00060">
    <property type="entry name" value="FN3"/>
    <property type="match status" value="3"/>
</dbReference>
<dbReference type="PANTHER" id="PTHR24416:SF525">
    <property type="entry name" value="INSULIN-LIKE RECEPTOR"/>
    <property type="match status" value="1"/>
</dbReference>
<keyword evidence="7" id="KW-0479">Metal-binding</keyword>
<dbReference type="CDD" id="cd00064">
    <property type="entry name" value="FU"/>
    <property type="match status" value="1"/>
</dbReference>
<dbReference type="GO" id="GO:0005886">
    <property type="term" value="C:plasma membrane"/>
    <property type="evidence" value="ECO:0007669"/>
    <property type="project" value="TreeGrafter"/>
</dbReference>
<dbReference type="InterPro" id="IPR008266">
    <property type="entry name" value="Tyr_kinase_AS"/>
</dbReference>
<dbReference type="Pfam" id="PF00041">
    <property type="entry name" value="fn3"/>
    <property type="match status" value="1"/>
</dbReference>
<evidence type="ECO:0000256" key="21">
    <source>
        <dbReference type="SAM" id="SignalP"/>
    </source>
</evidence>
<dbReference type="GO" id="GO:0007169">
    <property type="term" value="P:cell surface receptor protein tyrosine kinase signaling pathway"/>
    <property type="evidence" value="ECO:0007669"/>
    <property type="project" value="TreeGrafter"/>
</dbReference>
<reference evidence="24 25" key="1">
    <citation type="submission" date="2019-08" db="EMBL/GenBank/DDBJ databases">
        <authorList>
            <person name="Alioto T."/>
            <person name="Alioto T."/>
            <person name="Gomez Garrido J."/>
        </authorList>
    </citation>
    <scope>NUCLEOTIDE SEQUENCE [LARGE SCALE GENOMIC DNA]</scope>
</reference>
<dbReference type="SUPFAM" id="SSF56112">
    <property type="entry name" value="Protein kinase-like (PK-like)"/>
    <property type="match status" value="1"/>
</dbReference>
<comment type="catalytic activity">
    <reaction evidence="19">
        <text>L-tyrosyl-[protein] + ATP = O-phospho-L-tyrosyl-[protein] + ADP + H(+)</text>
        <dbReference type="Rhea" id="RHEA:10596"/>
        <dbReference type="Rhea" id="RHEA-COMP:10136"/>
        <dbReference type="Rhea" id="RHEA-COMP:20101"/>
        <dbReference type="ChEBI" id="CHEBI:15378"/>
        <dbReference type="ChEBI" id="CHEBI:30616"/>
        <dbReference type="ChEBI" id="CHEBI:46858"/>
        <dbReference type="ChEBI" id="CHEBI:61978"/>
        <dbReference type="ChEBI" id="CHEBI:456216"/>
        <dbReference type="EC" id="2.7.10.1"/>
    </reaction>
</comment>
<keyword evidence="14 20" id="KW-0472">Membrane</keyword>
<evidence type="ECO:0000256" key="8">
    <source>
        <dbReference type="ARBA" id="ARBA00022729"/>
    </source>
</evidence>
<keyword evidence="11 24" id="KW-0418">Kinase</keyword>
<keyword evidence="13 20" id="KW-1133">Transmembrane helix</keyword>
<dbReference type="Gene3D" id="3.80.20.20">
    <property type="entry name" value="Receptor L-domain"/>
    <property type="match status" value="2"/>
</dbReference>
<evidence type="ECO:0000256" key="1">
    <source>
        <dbReference type="ARBA" id="ARBA00004479"/>
    </source>
</evidence>
<dbReference type="InterPro" id="IPR011009">
    <property type="entry name" value="Kinase-like_dom_sf"/>
</dbReference>
<dbReference type="FunFam" id="1.10.510.10:FF:000554">
    <property type="entry name" value="Predicted protein"/>
    <property type="match status" value="1"/>
</dbReference>
<dbReference type="InterPro" id="IPR006211">
    <property type="entry name" value="Furin-like_Cys-rich_dom"/>
</dbReference>
<evidence type="ECO:0000256" key="5">
    <source>
        <dbReference type="ARBA" id="ARBA00022685"/>
    </source>
</evidence>
<dbReference type="Gene3D" id="3.30.200.20">
    <property type="entry name" value="Phosphorylase Kinase, domain 1"/>
    <property type="match status" value="1"/>
</dbReference>
<dbReference type="InterPro" id="IPR020635">
    <property type="entry name" value="Tyr_kinase_cat_dom"/>
</dbReference>
<dbReference type="SMART" id="SM00261">
    <property type="entry name" value="FU"/>
    <property type="match status" value="1"/>
</dbReference>
<dbReference type="OrthoDB" id="5809444at2759"/>
<evidence type="ECO:0000256" key="11">
    <source>
        <dbReference type="ARBA" id="ARBA00022777"/>
    </source>
</evidence>
<proteinExistence type="predicted"/>
<keyword evidence="9" id="KW-0677">Repeat</keyword>
<dbReference type="SUPFAM" id="SSF52058">
    <property type="entry name" value="L domain-like"/>
    <property type="match status" value="2"/>
</dbReference>
<dbReference type="GO" id="GO:0046872">
    <property type="term" value="F:metal ion binding"/>
    <property type="evidence" value="ECO:0007669"/>
    <property type="project" value="UniProtKB-KW"/>
</dbReference>
<evidence type="ECO:0000313" key="25">
    <source>
        <dbReference type="Proteomes" id="UP000325440"/>
    </source>
</evidence>
<dbReference type="InterPro" id="IPR001245">
    <property type="entry name" value="Ser-Thr/Tyr_kinase_cat_dom"/>
</dbReference>
<dbReference type="Pfam" id="PF01030">
    <property type="entry name" value="Recep_L_domain"/>
    <property type="match status" value="2"/>
</dbReference>
<dbReference type="InterPro" id="IPR000494">
    <property type="entry name" value="Rcpt_L-dom"/>
</dbReference>
<dbReference type="SUPFAM" id="SSF57184">
    <property type="entry name" value="Growth factor receptor domain"/>
    <property type="match status" value="1"/>
</dbReference>
<evidence type="ECO:0000256" key="7">
    <source>
        <dbReference type="ARBA" id="ARBA00022723"/>
    </source>
</evidence>
<evidence type="ECO:0000256" key="12">
    <source>
        <dbReference type="ARBA" id="ARBA00022840"/>
    </source>
</evidence>
<feature type="domain" description="Protein kinase" evidence="22">
    <location>
        <begin position="998"/>
        <end position="1271"/>
    </location>
</feature>
<dbReference type="Gene3D" id="1.10.510.10">
    <property type="entry name" value="Transferase(Phosphotransferase) domain 1"/>
    <property type="match status" value="1"/>
</dbReference>
<dbReference type="InterPro" id="IPR000719">
    <property type="entry name" value="Prot_kinase_dom"/>
</dbReference>
<dbReference type="PANTHER" id="PTHR24416">
    <property type="entry name" value="TYROSINE-PROTEIN KINASE RECEPTOR"/>
    <property type="match status" value="1"/>
</dbReference>
<evidence type="ECO:0000256" key="15">
    <source>
        <dbReference type="ARBA" id="ARBA00023137"/>
    </source>
</evidence>
<keyword evidence="3" id="KW-0597">Phosphoprotein</keyword>
<dbReference type="InterPro" id="IPR013783">
    <property type="entry name" value="Ig-like_fold"/>
</dbReference>
<keyword evidence="5" id="KW-0165">Cleavage on pair of basic residues</keyword>
<evidence type="ECO:0000256" key="20">
    <source>
        <dbReference type="SAM" id="Phobius"/>
    </source>
</evidence>
<evidence type="ECO:0000256" key="10">
    <source>
        <dbReference type="ARBA" id="ARBA00022741"/>
    </source>
</evidence>
<evidence type="ECO:0000256" key="6">
    <source>
        <dbReference type="ARBA" id="ARBA00022692"/>
    </source>
</evidence>
<evidence type="ECO:0000259" key="22">
    <source>
        <dbReference type="PROSITE" id="PS50011"/>
    </source>
</evidence>
<keyword evidence="25" id="KW-1185">Reference proteome</keyword>
<evidence type="ECO:0000256" key="19">
    <source>
        <dbReference type="ARBA" id="ARBA00051243"/>
    </source>
</evidence>
<sequence length="1305" mass="150151">MFAQKLSMTFMNAFWWPTLVWLCLLSAIVARDGEQICNSITIMNSGERLASLKNCTVIKGHLQIILMDNTKPEDFEDTYPLREITEYMVVYRVTGLINLGRMFPNLSLIRGIHTSTFPGRSLMIHDNIDIREIGLFRLTNITQGSVIISSNPKLCNAATIDWGQITNGVNSDQNIINNNETGRCPGCHNSSCLEDKCWSQQPGPDSCQYGKLKDCHPLCAGGCHQNHSARHCFACTAYMHGGECIQECPSGFYGHIGSCLTEEECRSLPVYREESTWDDLNFHYMPFEKRCIDECPYGYEVTPDKNNCMVCRKTKNGNCHRNCNSFKINDEMLTKKDEYRLHTNCTTVKSLEIEVKFGSTEDIEHRLEDYVGKVEVILDQLKIIRSYSLTSLNFFKNLYEIRGEKTVKKMALVIRGNENLQKLWTTEDNEPREVKILKGTVSFHYNPKLCMSEIYKFGNLSTLPPFSDIEVSPISNGDQFACTIYNLVVDIIKILPYSIVLRLHKPIEVDDLERFLVYFIEADKWNETIKTTECEDCNWKIEDISVKKTDKNNEPEQYHVITNLEPNTEYIYYVKTYTISSKTSMSKIFRSRTLPSKPSTPENFSAKPLSSSQVELKWKPPSHPYGKLVKYVIRGFYLHDNPVVLEERSYCQNQTFLGDGLPYKSASITKPLLVNQYCEEQCEPQKNIVNNLCNSLQHSLDINLIPLNSRKSVLESCSNFIDVFVEAKCMSMQTKDDLYFQNNINKNCTQTWSIGGESNKNFKTGVSRDYIIYELDENYTSFNISGLRHYSQYVMTILVCREITKLEKLSTAPQDPCSQETLLFFRTLKNNQADVIDDLKVKSEEYNHTINISWEVPTLINSVIHSFHLDYKYKDAIIFESVCITMKEYITAGRSYVIRHLLPGEYHFRIRAVSLAGEGPYTELHTFYISSFNTQDYLNLIVIILICSCLLVWLVSIIIRRYFRRKLARQINNIEVTEDQIYVSVYVQDEWEVPRENVVINKLINRGMFGTVHEGILMPNNVPCAIKSMTRPNFTRYYMEFMKEAAIMKNFSEGYFIVKLLGVVTKSGPPLLVMELMSRGDLKSVLVKCKEFNEPPPPTMYRVVHMAAQIADGMAFLEHHKYIHRDLAARNCMVTNDMTVKIGDFGMSRQIYKGDLYYRVSGCDLPVRWVAPEGLAKGIFVSQSDVWSYGIVIWEIMTLGDQPYTDKTNSQVVDYVLRGNVLNLPIFCPDILANITKSCWNWRPNQRPTFTKIIKTLDVYLDDEFRSHSFVHNLSKSVNQKPMAPLKNNVANEKVNEKSDDTVAE</sequence>
<dbReference type="EMBL" id="CABPRJ010001438">
    <property type="protein sequence ID" value="VVC36902.1"/>
    <property type="molecule type" value="Genomic_DNA"/>
</dbReference>
<protein>
    <recommendedName>
        <fullName evidence="2">receptor protein-tyrosine kinase</fullName>
        <ecNumber evidence="2">2.7.10.1</ecNumber>
    </recommendedName>
</protein>
<dbReference type="Pfam" id="PF00757">
    <property type="entry name" value="Furin-like"/>
    <property type="match status" value="1"/>
</dbReference>
<gene>
    <name evidence="24" type="ORF">CINCED_3A003632</name>
</gene>
<keyword evidence="18" id="KW-0464">Manganese</keyword>
<dbReference type="PROSITE" id="PS50011">
    <property type="entry name" value="PROTEIN_KINASE_DOM"/>
    <property type="match status" value="1"/>
</dbReference>
<dbReference type="InterPro" id="IPR009030">
    <property type="entry name" value="Growth_fac_rcpt_cys_sf"/>
</dbReference>
<dbReference type="PROSITE" id="PS00109">
    <property type="entry name" value="PROTEIN_KINASE_TYR"/>
    <property type="match status" value="1"/>
</dbReference>
<evidence type="ECO:0000256" key="17">
    <source>
        <dbReference type="ARBA" id="ARBA00023180"/>
    </source>
</evidence>
<dbReference type="PRINTS" id="PR00109">
    <property type="entry name" value="TYRKINASE"/>
</dbReference>
<dbReference type="Gene3D" id="2.60.40.10">
    <property type="entry name" value="Immunoglobulins"/>
    <property type="match status" value="3"/>
</dbReference>
<dbReference type="EC" id="2.7.10.1" evidence="2"/>
<keyword evidence="17" id="KW-0325">Glycoprotein</keyword>
<dbReference type="GO" id="GO:0004714">
    <property type="term" value="F:transmembrane receptor protein tyrosine kinase activity"/>
    <property type="evidence" value="ECO:0007669"/>
    <property type="project" value="UniProtKB-EC"/>
</dbReference>
<dbReference type="PROSITE" id="PS50853">
    <property type="entry name" value="FN3"/>
    <property type="match status" value="1"/>
</dbReference>
<keyword evidence="16" id="KW-0675">Receptor</keyword>
<dbReference type="GO" id="GO:0043235">
    <property type="term" value="C:receptor complex"/>
    <property type="evidence" value="ECO:0007669"/>
    <property type="project" value="TreeGrafter"/>
</dbReference>
<keyword evidence="8 21" id="KW-0732">Signal</keyword>
<feature type="domain" description="Fibronectin type-III" evidence="23">
    <location>
        <begin position="835"/>
        <end position="932"/>
    </location>
</feature>
<evidence type="ECO:0000256" key="4">
    <source>
        <dbReference type="ARBA" id="ARBA00022679"/>
    </source>
</evidence>
<dbReference type="InterPro" id="IPR006212">
    <property type="entry name" value="Furin_repeat"/>
</dbReference>
<dbReference type="SUPFAM" id="SSF49265">
    <property type="entry name" value="Fibronectin type III"/>
    <property type="match status" value="2"/>
</dbReference>
<evidence type="ECO:0000256" key="3">
    <source>
        <dbReference type="ARBA" id="ARBA00022553"/>
    </source>
</evidence>
<keyword evidence="10" id="KW-0547">Nucleotide-binding</keyword>
<dbReference type="Proteomes" id="UP000325440">
    <property type="component" value="Unassembled WGS sequence"/>
</dbReference>
<keyword evidence="6 20" id="KW-0812">Transmembrane</keyword>
<evidence type="ECO:0000259" key="23">
    <source>
        <dbReference type="PROSITE" id="PS50853"/>
    </source>
</evidence>
<feature type="chain" id="PRO_5022795535" description="receptor protein-tyrosine kinase" evidence="21">
    <location>
        <begin position="34"/>
        <end position="1305"/>
    </location>
</feature>
<dbReference type="InterPro" id="IPR036941">
    <property type="entry name" value="Rcpt_L-dom_sf"/>
</dbReference>
<evidence type="ECO:0000256" key="13">
    <source>
        <dbReference type="ARBA" id="ARBA00022989"/>
    </source>
</evidence>
<dbReference type="InterPro" id="IPR036116">
    <property type="entry name" value="FN3_sf"/>
</dbReference>
<keyword evidence="4" id="KW-0808">Transferase</keyword>